<protein>
    <submittedName>
        <fullName evidence="2">Uncharacterized protein</fullName>
    </submittedName>
</protein>
<dbReference type="AlphaFoldDB" id="A0A914IEX2"/>
<dbReference type="Proteomes" id="UP000887572">
    <property type="component" value="Unplaced"/>
</dbReference>
<name>A0A914IEX2_GLORO</name>
<keyword evidence="1" id="KW-1185">Reference proteome</keyword>
<evidence type="ECO:0000313" key="1">
    <source>
        <dbReference type="Proteomes" id="UP000887572"/>
    </source>
</evidence>
<reference evidence="2" key="1">
    <citation type="submission" date="2022-11" db="UniProtKB">
        <authorList>
            <consortium name="WormBaseParasite"/>
        </authorList>
    </citation>
    <scope>IDENTIFICATION</scope>
</reference>
<organism evidence="1 2">
    <name type="scientific">Globodera rostochiensis</name>
    <name type="common">Golden nematode worm</name>
    <name type="synonym">Heterodera rostochiensis</name>
    <dbReference type="NCBI Taxonomy" id="31243"/>
    <lineage>
        <taxon>Eukaryota</taxon>
        <taxon>Metazoa</taxon>
        <taxon>Ecdysozoa</taxon>
        <taxon>Nematoda</taxon>
        <taxon>Chromadorea</taxon>
        <taxon>Rhabditida</taxon>
        <taxon>Tylenchina</taxon>
        <taxon>Tylenchomorpha</taxon>
        <taxon>Tylenchoidea</taxon>
        <taxon>Heteroderidae</taxon>
        <taxon>Heteroderinae</taxon>
        <taxon>Globodera</taxon>
    </lineage>
</organism>
<accession>A0A914IEX2</accession>
<sequence>MPRIMLLRTQQFTGAVSKSQDKIPIPIYEELRQMALSDDVRVMTMTEINELMTERFGESKTVAAKRLKSSWARITNGSHPVYDEWVPAHRCNCPDLIRAYEDGVRFKREKSV</sequence>
<evidence type="ECO:0000313" key="2">
    <source>
        <dbReference type="WBParaSite" id="Gr19_v10_g9979.t1"/>
    </source>
</evidence>
<dbReference type="WBParaSite" id="Gr19_v10_g9979.t1">
    <property type="protein sequence ID" value="Gr19_v10_g9979.t1"/>
    <property type="gene ID" value="Gr19_v10_g9979"/>
</dbReference>
<proteinExistence type="predicted"/>